<evidence type="ECO:0008006" key="3">
    <source>
        <dbReference type="Google" id="ProtNLM"/>
    </source>
</evidence>
<dbReference type="PROSITE" id="PS51257">
    <property type="entry name" value="PROKAR_LIPOPROTEIN"/>
    <property type="match status" value="1"/>
</dbReference>
<dbReference type="Proteomes" id="UP000245728">
    <property type="component" value="Chromosome"/>
</dbReference>
<sequence>MTKTGLILASGLVMIAGCEGARVTDSGDAISCNESWYQLVESLIPTGDGQGHGPDYGSEEWRSVIEFRLGIREDESVPALTSPQWCAYIHRNYIQTSS</sequence>
<name>A0A2S2DZ92_9ALTE</name>
<dbReference type="RefSeq" id="WP_109340970.1">
    <property type="nucleotide sequence ID" value="NZ_CP029347.1"/>
</dbReference>
<dbReference type="EMBL" id="CP029347">
    <property type="protein sequence ID" value="AWL10711.1"/>
    <property type="molecule type" value="Genomic_DNA"/>
</dbReference>
<keyword evidence="2" id="KW-1185">Reference proteome</keyword>
<dbReference type="KEGG" id="salh:HMF8227_00203"/>
<protein>
    <recommendedName>
        <fullName evidence="3">Lipoprotein</fullName>
    </recommendedName>
</protein>
<evidence type="ECO:0000313" key="1">
    <source>
        <dbReference type="EMBL" id="AWL10711.1"/>
    </source>
</evidence>
<dbReference type="AlphaFoldDB" id="A0A2S2DZ92"/>
<accession>A0A2S2DZ92</accession>
<dbReference type="OrthoDB" id="5565855at2"/>
<gene>
    <name evidence="1" type="ORF">HMF8227_00203</name>
</gene>
<reference evidence="1 2" key="1">
    <citation type="submission" date="2018-05" db="EMBL/GenBank/DDBJ databases">
        <title>Salinimonas sp. HMF8227 Genome sequencing and assembly.</title>
        <authorList>
            <person name="Kang H."/>
            <person name="Kang J."/>
            <person name="Cha I."/>
            <person name="Kim H."/>
            <person name="Joh K."/>
        </authorList>
    </citation>
    <scope>NUCLEOTIDE SEQUENCE [LARGE SCALE GENOMIC DNA]</scope>
    <source>
        <strain evidence="1 2">HMF8227</strain>
    </source>
</reference>
<evidence type="ECO:0000313" key="2">
    <source>
        <dbReference type="Proteomes" id="UP000245728"/>
    </source>
</evidence>
<proteinExistence type="predicted"/>
<organism evidence="1 2">
    <name type="scientific">Saliniradius amylolyticus</name>
    <dbReference type="NCBI Taxonomy" id="2183582"/>
    <lineage>
        <taxon>Bacteria</taxon>
        <taxon>Pseudomonadati</taxon>
        <taxon>Pseudomonadota</taxon>
        <taxon>Gammaproteobacteria</taxon>
        <taxon>Alteromonadales</taxon>
        <taxon>Alteromonadaceae</taxon>
        <taxon>Saliniradius</taxon>
    </lineage>
</organism>